<name>A0A951UMQ1_9CYAN</name>
<keyword evidence="3 5" id="KW-1133">Transmembrane helix</keyword>
<organism evidence="7 8">
    <name type="scientific">Drouetiella hepatica Uher 2000/2452</name>
    <dbReference type="NCBI Taxonomy" id="904376"/>
    <lineage>
        <taxon>Bacteria</taxon>
        <taxon>Bacillati</taxon>
        <taxon>Cyanobacteriota</taxon>
        <taxon>Cyanophyceae</taxon>
        <taxon>Oculatellales</taxon>
        <taxon>Oculatellaceae</taxon>
        <taxon>Drouetiella</taxon>
    </lineage>
</organism>
<feature type="transmembrane region" description="Helical" evidence="5">
    <location>
        <begin position="146"/>
        <end position="165"/>
    </location>
</feature>
<dbReference type="InterPro" id="IPR007267">
    <property type="entry name" value="GtrA_DPMS_TM"/>
</dbReference>
<dbReference type="EMBL" id="JAHHHD010000008">
    <property type="protein sequence ID" value="MBW4658924.1"/>
    <property type="molecule type" value="Genomic_DNA"/>
</dbReference>
<sequence length="172" mass="18934">MLNTQQSSCFQVPTGLLKVPGLTEIYSQGGDGESIRLTLHCQDERGRSIALPKVLSSITEPMSGYFLVGRQAIAGISLAPGYKILLEVLGRGNIGGWTFKDLAQQQGSQRRTLKCLPKFNPMGLMGLILQVLLLNLLFNALHLNPYLANFLAIAAVAIWNLWINLKLNWQVT</sequence>
<evidence type="ECO:0000259" key="6">
    <source>
        <dbReference type="Pfam" id="PF04138"/>
    </source>
</evidence>
<gene>
    <name evidence="7" type="ORF">KME15_09630</name>
</gene>
<feature type="transmembrane region" description="Helical" evidence="5">
    <location>
        <begin position="119"/>
        <end position="140"/>
    </location>
</feature>
<evidence type="ECO:0000256" key="3">
    <source>
        <dbReference type="ARBA" id="ARBA00022989"/>
    </source>
</evidence>
<dbReference type="GO" id="GO:0016020">
    <property type="term" value="C:membrane"/>
    <property type="evidence" value="ECO:0007669"/>
    <property type="project" value="UniProtKB-SubCell"/>
</dbReference>
<evidence type="ECO:0000256" key="2">
    <source>
        <dbReference type="ARBA" id="ARBA00022692"/>
    </source>
</evidence>
<evidence type="ECO:0000313" key="7">
    <source>
        <dbReference type="EMBL" id="MBW4658924.1"/>
    </source>
</evidence>
<keyword evidence="2 5" id="KW-0812">Transmembrane</keyword>
<dbReference type="AlphaFoldDB" id="A0A951UMQ1"/>
<proteinExistence type="predicted"/>
<reference evidence="7" key="1">
    <citation type="submission" date="2021-05" db="EMBL/GenBank/DDBJ databases">
        <authorList>
            <person name="Pietrasiak N."/>
            <person name="Ward R."/>
            <person name="Stajich J.E."/>
            <person name="Kurbessoian T."/>
        </authorList>
    </citation>
    <scope>NUCLEOTIDE SEQUENCE</scope>
    <source>
        <strain evidence="7">UHER 2000/2452</strain>
    </source>
</reference>
<dbReference type="GO" id="GO:0000271">
    <property type="term" value="P:polysaccharide biosynthetic process"/>
    <property type="evidence" value="ECO:0007669"/>
    <property type="project" value="InterPro"/>
</dbReference>
<comment type="caution">
    <text evidence="7">The sequence shown here is derived from an EMBL/GenBank/DDBJ whole genome shotgun (WGS) entry which is preliminary data.</text>
</comment>
<accession>A0A951UMQ1</accession>
<protein>
    <submittedName>
        <fullName evidence="7">GtrA family protein</fullName>
    </submittedName>
</protein>
<evidence type="ECO:0000256" key="5">
    <source>
        <dbReference type="SAM" id="Phobius"/>
    </source>
</evidence>
<evidence type="ECO:0000256" key="1">
    <source>
        <dbReference type="ARBA" id="ARBA00004141"/>
    </source>
</evidence>
<dbReference type="Proteomes" id="UP000757435">
    <property type="component" value="Unassembled WGS sequence"/>
</dbReference>
<comment type="subcellular location">
    <subcellularLocation>
        <location evidence="1">Membrane</location>
        <topology evidence="1">Multi-pass membrane protein</topology>
    </subcellularLocation>
</comment>
<dbReference type="Pfam" id="PF04138">
    <property type="entry name" value="GtrA_DPMS_TM"/>
    <property type="match status" value="1"/>
</dbReference>
<evidence type="ECO:0000256" key="4">
    <source>
        <dbReference type="ARBA" id="ARBA00023136"/>
    </source>
</evidence>
<keyword evidence="4 5" id="KW-0472">Membrane</keyword>
<evidence type="ECO:0000313" key="8">
    <source>
        <dbReference type="Proteomes" id="UP000757435"/>
    </source>
</evidence>
<feature type="domain" description="GtrA/DPMS transmembrane" evidence="6">
    <location>
        <begin position="97"/>
        <end position="165"/>
    </location>
</feature>
<reference evidence="7" key="2">
    <citation type="journal article" date="2022" name="Microbiol. Resour. Announc.">
        <title>Metagenome Sequencing to Explore Phylogenomics of Terrestrial Cyanobacteria.</title>
        <authorList>
            <person name="Ward R.D."/>
            <person name="Stajich J.E."/>
            <person name="Johansen J.R."/>
            <person name="Huntemann M."/>
            <person name="Clum A."/>
            <person name="Foster B."/>
            <person name="Foster B."/>
            <person name="Roux S."/>
            <person name="Palaniappan K."/>
            <person name="Varghese N."/>
            <person name="Mukherjee S."/>
            <person name="Reddy T.B.K."/>
            <person name="Daum C."/>
            <person name="Copeland A."/>
            <person name="Chen I.A."/>
            <person name="Ivanova N.N."/>
            <person name="Kyrpides N.C."/>
            <person name="Shapiro N."/>
            <person name="Eloe-Fadrosh E.A."/>
            <person name="Pietrasiak N."/>
        </authorList>
    </citation>
    <scope>NUCLEOTIDE SEQUENCE</scope>
    <source>
        <strain evidence="7">UHER 2000/2452</strain>
    </source>
</reference>